<dbReference type="GO" id="GO:0020037">
    <property type="term" value="F:heme binding"/>
    <property type="evidence" value="ECO:0007669"/>
    <property type="project" value="InterPro"/>
</dbReference>
<comment type="similarity">
    <text evidence="2">Belongs to the CcmF/CycK/Ccl1/NrfE/CcsA family.</text>
</comment>
<dbReference type="NCBIfam" id="TIGR00353">
    <property type="entry name" value="nrfE"/>
    <property type="match status" value="1"/>
</dbReference>
<keyword evidence="4" id="KW-0997">Cell inner membrane</keyword>
<dbReference type="Pfam" id="PF01578">
    <property type="entry name" value="Cytochrom_C_asm"/>
    <property type="match status" value="1"/>
</dbReference>
<comment type="caution">
    <text evidence="12">The sequence shown here is derived from an EMBL/GenBank/DDBJ whole genome shotgun (WGS) entry which is preliminary data.</text>
</comment>
<dbReference type="GO" id="GO:0017004">
    <property type="term" value="P:cytochrome complex assembly"/>
    <property type="evidence" value="ECO:0007669"/>
    <property type="project" value="UniProtKB-KW"/>
</dbReference>
<evidence type="ECO:0000313" key="12">
    <source>
        <dbReference type="EMBL" id="MTU42175.1"/>
    </source>
</evidence>
<dbReference type="PRINTS" id="PR01411">
    <property type="entry name" value="CCMFBIOGNSIS"/>
</dbReference>
<dbReference type="InterPro" id="IPR002541">
    <property type="entry name" value="Cyt_c_assembly"/>
</dbReference>
<dbReference type="GO" id="GO:0016829">
    <property type="term" value="F:lyase activity"/>
    <property type="evidence" value="ECO:0007669"/>
    <property type="project" value="UniProtKB-KW"/>
</dbReference>
<dbReference type="PRINTS" id="PR01410">
    <property type="entry name" value="CCBIOGENESIS"/>
</dbReference>
<keyword evidence="7" id="KW-1133">Transmembrane helix</keyword>
<evidence type="ECO:0000259" key="10">
    <source>
        <dbReference type="Pfam" id="PF01578"/>
    </source>
</evidence>
<feature type="domain" description="Cytochrome c assembly protein" evidence="10">
    <location>
        <begin position="89"/>
        <end position="295"/>
    </location>
</feature>
<keyword evidence="12" id="KW-0456">Lyase</keyword>
<dbReference type="PANTHER" id="PTHR43653">
    <property type="entry name" value="CYTOCHROME C ASSEMBLY PROTEIN-RELATED"/>
    <property type="match status" value="1"/>
</dbReference>
<dbReference type="AlphaFoldDB" id="A0A6I3S2U9"/>
<evidence type="ECO:0000256" key="6">
    <source>
        <dbReference type="ARBA" id="ARBA00022748"/>
    </source>
</evidence>
<dbReference type="RefSeq" id="WP_155165253.1">
    <property type="nucleotide sequence ID" value="NZ_CANTID010000014.1"/>
</dbReference>
<dbReference type="Proteomes" id="UP000462362">
    <property type="component" value="Unassembled WGS sequence"/>
</dbReference>
<evidence type="ECO:0000256" key="8">
    <source>
        <dbReference type="ARBA" id="ARBA00023136"/>
    </source>
</evidence>
<evidence type="ECO:0000256" key="2">
    <source>
        <dbReference type="ARBA" id="ARBA00009186"/>
    </source>
</evidence>
<dbReference type="InterPro" id="IPR003568">
    <property type="entry name" value="Cyt_c_biogenesis_CcmF"/>
</dbReference>
<dbReference type="GO" id="GO:0005886">
    <property type="term" value="C:plasma membrane"/>
    <property type="evidence" value="ECO:0007669"/>
    <property type="project" value="UniProtKB-SubCell"/>
</dbReference>
<comment type="subcellular location">
    <subcellularLocation>
        <location evidence="1">Cell inner membrane</location>
        <topology evidence="1">Multi-pass membrane protein</topology>
    </subcellularLocation>
</comment>
<comment type="function">
    <text evidence="9">Required for the biogenesis of c-type cytochromes. Possible subunit of a heme lyase.</text>
</comment>
<evidence type="ECO:0000256" key="7">
    <source>
        <dbReference type="ARBA" id="ARBA00022989"/>
    </source>
</evidence>
<evidence type="ECO:0000256" key="4">
    <source>
        <dbReference type="ARBA" id="ARBA00022519"/>
    </source>
</evidence>
<keyword evidence="8" id="KW-0472">Membrane</keyword>
<evidence type="ECO:0000256" key="5">
    <source>
        <dbReference type="ARBA" id="ARBA00022692"/>
    </source>
</evidence>
<evidence type="ECO:0000256" key="1">
    <source>
        <dbReference type="ARBA" id="ARBA00004429"/>
    </source>
</evidence>
<sequence length="651" mass="72222">MIAELGHFSLILALIAGLIQGFLPLAGTALGVRSWVNVARPAVFANAVFCTFAFCCLAWCFYTSDFSVMNVANNSNSMLPWFYRLSATWGSHEGSILFWTLLLALWGLAVAVCSRRLPQDVMARVIGVMGLISVGLTLFMLLTSDPFIRLFPAAHEGRDLNPLLQDPGMVFHPPLLYMGYVGMVVPFAFAVAALIGGRLDAAWARWTRPWTSAAWIFLTLGISLGSYWSYYELGWGGWWFWDPVENASFMPWLTATALLHSLAVTEKRGCFKIWTVLLALITFSLSLLGTFLVRSGVLTSVHAFATDPQRGLFILGLLVLVIGGSLLLFAWRAPKVGTGGAFELFSREAMLLVNNVLLVVAMLAVLLGTLYPLFIDALNAGKISVGPPYFDSVFGPIMVPVILLMGIGPLVRWKDAKISDIVKRTAWCFIAAVILGAATPLIKGWSTWLFVGLTLSWWVLFTFIESLRENIRNFKGNFFGKIFKLSRSWWGMMIAHLGVAVSIVGIGMVMTYSLERDVTMTPGHEVNVGSYDFKFEDVKRGIRGPNYIADEGVFKVTENGKEVATLTPQKRKYFSSQMPMTEAAISSSITGDVYVSMGDQTVDGAWVVRAYDKPFVTWIWWGTLIMSFGAFIAMLDKRYRTRRRVRSAQAE</sequence>
<proteinExistence type="inferred from homology"/>
<evidence type="ECO:0000259" key="11">
    <source>
        <dbReference type="Pfam" id="PF16327"/>
    </source>
</evidence>
<dbReference type="EMBL" id="WNCL01000001">
    <property type="protein sequence ID" value="MTU42175.1"/>
    <property type="molecule type" value="Genomic_DNA"/>
</dbReference>
<evidence type="ECO:0000256" key="9">
    <source>
        <dbReference type="ARBA" id="ARBA00037230"/>
    </source>
</evidence>
<gene>
    <name evidence="12" type="ORF">GMD42_00765</name>
</gene>
<feature type="domain" description="Cytochrome c-type biogenesis protein CcmF C-terminal" evidence="11">
    <location>
        <begin position="315"/>
        <end position="637"/>
    </location>
</feature>
<dbReference type="Pfam" id="PF16327">
    <property type="entry name" value="CcmF_C"/>
    <property type="match status" value="1"/>
</dbReference>
<evidence type="ECO:0000256" key="3">
    <source>
        <dbReference type="ARBA" id="ARBA00022475"/>
    </source>
</evidence>
<dbReference type="PANTHER" id="PTHR43653:SF1">
    <property type="entry name" value="CYTOCHROME C-TYPE BIOGENESIS PROTEIN CCMF"/>
    <property type="match status" value="1"/>
</dbReference>
<dbReference type="InterPro" id="IPR003567">
    <property type="entry name" value="Cyt_c_biogenesis"/>
</dbReference>
<protein>
    <submittedName>
        <fullName evidence="12">Heme lyase CcmF/NrfE family subunit</fullName>
    </submittedName>
</protein>
<organism evidence="12 13">
    <name type="scientific">Parasutterella excrementihominis</name>
    <dbReference type="NCBI Taxonomy" id="487175"/>
    <lineage>
        <taxon>Bacteria</taxon>
        <taxon>Pseudomonadati</taxon>
        <taxon>Pseudomonadota</taxon>
        <taxon>Betaproteobacteria</taxon>
        <taxon>Burkholderiales</taxon>
        <taxon>Sutterellaceae</taxon>
        <taxon>Parasutterella</taxon>
    </lineage>
</organism>
<dbReference type="NCBIfam" id="NF007691">
    <property type="entry name" value="PRK10369.1"/>
    <property type="match status" value="1"/>
</dbReference>
<keyword evidence="6" id="KW-0201">Cytochrome c-type biogenesis</keyword>
<reference evidence="12 13" key="1">
    <citation type="journal article" date="2019" name="Nat. Med.">
        <title>A library of human gut bacterial isolates paired with longitudinal multiomics data enables mechanistic microbiome research.</title>
        <authorList>
            <person name="Poyet M."/>
            <person name="Groussin M."/>
            <person name="Gibbons S.M."/>
            <person name="Avila-Pacheco J."/>
            <person name="Jiang X."/>
            <person name="Kearney S.M."/>
            <person name="Perrotta A.R."/>
            <person name="Berdy B."/>
            <person name="Zhao S."/>
            <person name="Lieberman T.D."/>
            <person name="Swanson P.K."/>
            <person name="Smith M."/>
            <person name="Roesemann S."/>
            <person name="Alexander J.E."/>
            <person name="Rich S.A."/>
            <person name="Livny J."/>
            <person name="Vlamakis H."/>
            <person name="Clish C."/>
            <person name="Bullock K."/>
            <person name="Deik A."/>
            <person name="Scott J."/>
            <person name="Pierce K.A."/>
            <person name="Xavier R.J."/>
            <person name="Alm E.J."/>
        </authorList>
    </citation>
    <scope>NUCLEOTIDE SEQUENCE [LARGE SCALE GENOMIC DNA]</scope>
    <source>
        <strain evidence="12 13">BIOML-A2</strain>
    </source>
</reference>
<dbReference type="InterPro" id="IPR032523">
    <property type="entry name" value="CcmF_C"/>
</dbReference>
<evidence type="ECO:0000313" key="13">
    <source>
        <dbReference type="Proteomes" id="UP000462362"/>
    </source>
</evidence>
<accession>A0A6I3S2U9</accession>
<keyword evidence="3" id="KW-1003">Cell membrane</keyword>
<dbReference type="GO" id="GO:0015232">
    <property type="term" value="F:heme transmembrane transporter activity"/>
    <property type="evidence" value="ECO:0007669"/>
    <property type="project" value="InterPro"/>
</dbReference>
<keyword evidence="5" id="KW-0812">Transmembrane</keyword>
<name>A0A6I3S2U9_9BURK</name>